<evidence type="ECO:0000313" key="4">
    <source>
        <dbReference type="Proteomes" id="UP000187001"/>
    </source>
</evidence>
<feature type="transmembrane region" description="Helical" evidence="2">
    <location>
        <begin position="269"/>
        <end position="285"/>
    </location>
</feature>
<keyword evidence="2" id="KW-1133">Transmembrane helix</keyword>
<keyword evidence="2" id="KW-0812">Transmembrane</keyword>
<name>A0ABD6QTZ6_MYCFO</name>
<feature type="transmembrane region" description="Helical" evidence="2">
    <location>
        <begin position="81"/>
        <end position="103"/>
    </location>
</feature>
<evidence type="ECO:0000313" key="3">
    <source>
        <dbReference type="EMBL" id="OMC51994.1"/>
    </source>
</evidence>
<accession>A0ABD6QTZ6</accession>
<proteinExistence type="predicted"/>
<organism evidence="3 4">
    <name type="scientific">Mycolicibacterium fortuitum</name>
    <name type="common">Mycobacterium fortuitum</name>
    <dbReference type="NCBI Taxonomy" id="1766"/>
    <lineage>
        <taxon>Bacteria</taxon>
        <taxon>Bacillati</taxon>
        <taxon>Actinomycetota</taxon>
        <taxon>Actinomycetes</taxon>
        <taxon>Mycobacteriales</taxon>
        <taxon>Mycobacteriaceae</taxon>
        <taxon>Mycolicibacterium</taxon>
    </lineage>
</organism>
<evidence type="ECO:0008006" key="5">
    <source>
        <dbReference type="Google" id="ProtNLM"/>
    </source>
</evidence>
<feature type="transmembrane region" description="Helical" evidence="2">
    <location>
        <begin position="334"/>
        <end position="351"/>
    </location>
</feature>
<feature type="region of interest" description="Disordered" evidence="1">
    <location>
        <begin position="431"/>
        <end position="450"/>
    </location>
</feature>
<feature type="region of interest" description="Disordered" evidence="1">
    <location>
        <begin position="463"/>
        <end position="534"/>
    </location>
</feature>
<feature type="transmembrane region" description="Helical" evidence="2">
    <location>
        <begin position="115"/>
        <end position="133"/>
    </location>
</feature>
<feature type="compositionally biased region" description="Basic and acidic residues" evidence="1">
    <location>
        <begin position="514"/>
        <end position="525"/>
    </location>
</feature>
<dbReference type="AlphaFoldDB" id="A0ABD6QTZ6"/>
<protein>
    <recommendedName>
        <fullName evidence="5">Transmembrane protein</fullName>
    </recommendedName>
</protein>
<feature type="transmembrane region" description="Helical" evidence="2">
    <location>
        <begin position="297"/>
        <end position="322"/>
    </location>
</feature>
<reference evidence="3 4" key="1">
    <citation type="submission" date="2016-07" db="EMBL/GenBank/DDBJ databases">
        <authorList>
            <person name="Sutton G."/>
            <person name="Brinkac L."/>
            <person name="Sanka R."/>
            <person name="Adams M."/>
            <person name="Lau E."/>
            <person name="Kumar A."/>
            <person name="Macaden R."/>
        </authorList>
    </citation>
    <scope>NUCLEOTIDE SEQUENCE [LARGE SCALE GENOMIC DNA]</scope>
    <source>
        <strain evidence="3 4">GA-0871</strain>
    </source>
</reference>
<feature type="transmembrane region" description="Helical" evidence="2">
    <location>
        <begin position="47"/>
        <end position="69"/>
    </location>
</feature>
<keyword evidence="2" id="KW-0472">Membrane</keyword>
<sequence>MFFDFQDSDGTPLSRYRVFYADLLSFNVARSAANVAVMGIYNQADTFLASAALGVLSLMSSTNTVLSALGDVYHAVFGRAFEIVPPAAVMTLALLVYIGWAFVDRRANIRSLGQDRNRIAVAVALTVFFSWLLRNPFYLMDRALTWIPNLVTDFLNRQAQADASANLNGHAAAGSANVDRATGVSGYLMDSVIRPVTQSLMYGRPLTGECVHEFSRAMNRGNAPACAPALQEAPQGAMLGALFLGLFFLVLLVYGLVLFAMYLYHATMAAWKWAALLYFLWKSLFDTKALVIPTRLVVVAAGHTLAAALVNIFAVVGPALSIAIVNSMTDGDPTFSVILYMVAVIALFFFCREATGALLRKTGAIHGNPGSILNRVVAPRSWFGAEAAMRRRETAADVASLTSRVASHLPMFPGAAILAAGAAAVENKIRPGAAGGQNGEAGRMPALSDEDRETIDGAIDVIAVGEARTRNTETVTWPPAPSSPPDRGSPDGDQAAESDENRVPAPQQAIEETSEPRPGRDREPIADTVDVSSPAVFGGLGPYRLDPAPDAAATTRAAAADPLPATVEASTQSGVLDGNGRADRIRARSADLFRDLGSAGAGGEQNPGGDSAIDELIAPMVRSYSSPKLRVPAAAKPADRMTSSSGRDAVRNSAAAAVKRDRARYVLAASGNNARPVAADGDPGTKVYMYNDGTRNVVDPAEGEYVMGNRI</sequence>
<gene>
    <name evidence="3" type="ORF">A5742_17855</name>
</gene>
<dbReference type="EMBL" id="MBER01000010">
    <property type="protein sequence ID" value="OMC51994.1"/>
    <property type="molecule type" value="Genomic_DNA"/>
</dbReference>
<feature type="region of interest" description="Disordered" evidence="1">
    <location>
        <begin position="629"/>
        <end position="655"/>
    </location>
</feature>
<evidence type="ECO:0000256" key="1">
    <source>
        <dbReference type="SAM" id="MobiDB-lite"/>
    </source>
</evidence>
<evidence type="ECO:0000256" key="2">
    <source>
        <dbReference type="SAM" id="Phobius"/>
    </source>
</evidence>
<dbReference type="Proteomes" id="UP000187001">
    <property type="component" value="Unassembled WGS sequence"/>
</dbReference>
<feature type="transmembrane region" description="Helical" evidence="2">
    <location>
        <begin position="241"/>
        <end position="263"/>
    </location>
</feature>
<comment type="caution">
    <text evidence="3">The sequence shown here is derived from an EMBL/GenBank/DDBJ whole genome shotgun (WGS) entry which is preliminary data.</text>
</comment>